<evidence type="ECO:0000256" key="5">
    <source>
        <dbReference type="PIRSR" id="PIRSR000097-2"/>
    </source>
</evidence>
<feature type="domain" description="NADP-dependent oxidoreductase" evidence="7">
    <location>
        <begin position="26"/>
        <end position="263"/>
    </location>
</feature>
<dbReference type="FunFam" id="3.20.20.100:FF:000015">
    <property type="entry name" value="Oxidoreductase, aldo/keto reductase family"/>
    <property type="match status" value="1"/>
</dbReference>
<dbReference type="RefSeq" id="WP_284231757.1">
    <property type="nucleotide sequence ID" value="NZ_BSUL01000001.1"/>
</dbReference>
<accession>A0AA37UD76</accession>
<dbReference type="PIRSF" id="PIRSF000097">
    <property type="entry name" value="AKR"/>
    <property type="match status" value="1"/>
</dbReference>
<dbReference type="PROSITE" id="PS00062">
    <property type="entry name" value="ALDOKETO_REDUCTASE_2"/>
    <property type="match status" value="1"/>
</dbReference>
<dbReference type="GO" id="GO:0016616">
    <property type="term" value="F:oxidoreductase activity, acting on the CH-OH group of donors, NAD or NADP as acceptor"/>
    <property type="evidence" value="ECO:0007669"/>
    <property type="project" value="UniProtKB-ARBA"/>
</dbReference>
<gene>
    <name evidence="8" type="ORF">GCM10025874_16660</name>
</gene>
<dbReference type="SUPFAM" id="SSF51430">
    <property type="entry name" value="NAD(P)-linked oxidoreductase"/>
    <property type="match status" value="1"/>
</dbReference>
<dbReference type="Pfam" id="PF00248">
    <property type="entry name" value="Aldo_ket_red"/>
    <property type="match status" value="1"/>
</dbReference>
<organism evidence="8 9">
    <name type="scientific">Arenivirga flava</name>
    <dbReference type="NCBI Taxonomy" id="1930060"/>
    <lineage>
        <taxon>Bacteria</taxon>
        <taxon>Bacillati</taxon>
        <taxon>Actinomycetota</taxon>
        <taxon>Actinomycetes</taxon>
        <taxon>Micrococcales</taxon>
        <taxon>Microbacteriaceae</taxon>
        <taxon>Arenivirga</taxon>
    </lineage>
</organism>
<evidence type="ECO:0000259" key="7">
    <source>
        <dbReference type="Pfam" id="PF00248"/>
    </source>
</evidence>
<evidence type="ECO:0000256" key="4">
    <source>
        <dbReference type="PIRSR" id="PIRSR000097-1"/>
    </source>
</evidence>
<keyword evidence="9" id="KW-1185">Reference proteome</keyword>
<dbReference type="PANTHER" id="PTHR43827:SF3">
    <property type="entry name" value="NADP-DEPENDENT OXIDOREDUCTASE DOMAIN-CONTAINING PROTEIN"/>
    <property type="match status" value="1"/>
</dbReference>
<dbReference type="InterPro" id="IPR018170">
    <property type="entry name" value="Aldo/ket_reductase_CS"/>
</dbReference>
<dbReference type="EMBL" id="BSUL01000001">
    <property type="protein sequence ID" value="GMA28413.1"/>
    <property type="molecule type" value="Genomic_DNA"/>
</dbReference>
<reference evidence="8 9" key="1">
    <citation type="journal article" date="2014" name="Int. J. Syst. Evol. Microbiol.">
        <title>Complete genome sequence of Corynebacterium casei LMG S-19264T (=DSM 44701T), isolated from a smear-ripened cheese.</title>
        <authorList>
            <consortium name="US DOE Joint Genome Institute (JGI-PGF)"/>
            <person name="Walter F."/>
            <person name="Albersmeier A."/>
            <person name="Kalinowski J."/>
            <person name="Ruckert C."/>
        </authorList>
    </citation>
    <scope>NUCLEOTIDE SEQUENCE [LARGE SCALE GENOMIC DNA]</scope>
    <source>
        <strain evidence="8 9">NBRC 112289</strain>
    </source>
</reference>
<evidence type="ECO:0000256" key="2">
    <source>
        <dbReference type="ARBA" id="ARBA00022857"/>
    </source>
</evidence>
<dbReference type="PANTHER" id="PTHR43827">
    <property type="entry name" value="2,5-DIKETO-D-GLUCONIC ACID REDUCTASE"/>
    <property type="match status" value="1"/>
</dbReference>
<comment type="caution">
    <text evidence="8">The sequence shown here is derived from an EMBL/GenBank/DDBJ whole genome shotgun (WGS) entry which is preliminary data.</text>
</comment>
<evidence type="ECO:0000256" key="6">
    <source>
        <dbReference type="PIRSR" id="PIRSR000097-3"/>
    </source>
</evidence>
<feature type="binding site" evidence="5">
    <location>
        <position position="111"/>
    </location>
    <ligand>
        <name>substrate</name>
    </ligand>
</feature>
<keyword evidence="2" id="KW-0521">NADP</keyword>
<proteinExistence type="inferred from homology"/>
<evidence type="ECO:0000256" key="3">
    <source>
        <dbReference type="ARBA" id="ARBA00023002"/>
    </source>
</evidence>
<evidence type="ECO:0000313" key="8">
    <source>
        <dbReference type="EMBL" id="GMA28413.1"/>
    </source>
</evidence>
<feature type="active site" description="Proton donor" evidence="4">
    <location>
        <position position="53"/>
    </location>
</feature>
<dbReference type="PRINTS" id="PR00069">
    <property type="entry name" value="ALDKETRDTASE"/>
</dbReference>
<name>A0AA37UD76_9MICO</name>
<comment type="similarity">
    <text evidence="1">Belongs to the aldo/keto reductase family.</text>
</comment>
<sequence length="279" mass="30232">MTSAISPTLALHDGREIPQLGFGVYKTPPAQTAEAVSVALAAGYRHIDTATLYANEQGVGEAVRASGLDRDEVFVTTKVWNADQGYDATLAAFAESERLLGLGVVDLYLIHWPQPARGLFVDTYRALETLKGEGRVRSIGVSNFEPEHLEALREAGLETPVLNQVELHPRLQQEQVRAYGERHGILTEAWAPLGRGSVLDDPVLAGIAAEHGISPAQAVLRWHLQQGRIAIPKSVTPERIRDNIDVFGFVLDEVQMAAIDALDAGESGRTGKVPGEFND</sequence>
<dbReference type="Gene3D" id="3.20.20.100">
    <property type="entry name" value="NADP-dependent oxidoreductase domain"/>
    <property type="match status" value="1"/>
</dbReference>
<dbReference type="PROSITE" id="PS00798">
    <property type="entry name" value="ALDOKETO_REDUCTASE_1"/>
    <property type="match status" value="1"/>
</dbReference>
<keyword evidence="3" id="KW-0560">Oxidoreductase</keyword>
<dbReference type="InterPro" id="IPR036812">
    <property type="entry name" value="NAD(P)_OxRdtase_dom_sf"/>
</dbReference>
<dbReference type="InterPro" id="IPR020471">
    <property type="entry name" value="AKR"/>
</dbReference>
<evidence type="ECO:0000313" key="9">
    <source>
        <dbReference type="Proteomes" id="UP001157160"/>
    </source>
</evidence>
<dbReference type="AlphaFoldDB" id="A0AA37UD76"/>
<feature type="site" description="Lowers pKa of active site Tyr" evidence="6">
    <location>
        <position position="78"/>
    </location>
</feature>
<protein>
    <submittedName>
        <fullName evidence="8">Oxidoreductase</fullName>
    </submittedName>
</protein>
<dbReference type="Proteomes" id="UP001157160">
    <property type="component" value="Unassembled WGS sequence"/>
</dbReference>
<dbReference type="InterPro" id="IPR023210">
    <property type="entry name" value="NADP_OxRdtase_dom"/>
</dbReference>
<evidence type="ECO:0000256" key="1">
    <source>
        <dbReference type="ARBA" id="ARBA00007905"/>
    </source>
</evidence>